<dbReference type="PANTHER" id="PTHR46796:SF6">
    <property type="entry name" value="ARAC SUBFAMILY"/>
    <property type="match status" value="1"/>
</dbReference>
<gene>
    <name evidence="5" type="ORF">DLM46_24275</name>
</gene>
<comment type="caution">
    <text evidence="5">The sequence shown here is derived from an EMBL/GenBank/DDBJ whole genome shotgun (WGS) entry which is preliminary data.</text>
</comment>
<dbReference type="PROSITE" id="PS01124">
    <property type="entry name" value="HTH_ARAC_FAMILY_2"/>
    <property type="match status" value="1"/>
</dbReference>
<evidence type="ECO:0000313" key="5">
    <source>
        <dbReference type="EMBL" id="RDK00120.1"/>
    </source>
</evidence>
<dbReference type="Gene3D" id="1.10.10.60">
    <property type="entry name" value="Homeodomain-like"/>
    <property type="match status" value="1"/>
</dbReference>
<organism evidence="5 6">
    <name type="scientific">Paraburkholderia lacunae</name>
    <dbReference type="NCBI Taxonomy" id="2211104"/>
    <lineage>
        <taxon>Bacteria</taxon>
        <taxon>Pseudomonadati</taxon>
        <taxon>Pseudomonadota</taxon>
        <taxon>Betaproteobacteria</taxon>
        <taxon>Burkholderiales</taxon>
        <taxon>Burkholderiaceae</taxon>
        <taxon>Paraburkholderia</taxon>
    </lineage>
</organism>
<evidence type="ECO:0000256" key="3">
    <source>
        <dbReference type="ARBA" id="ARBA00023163"/>
    </source>
</evidence>
<keyword evidence="6" id="KW-1185">Reference proteome</keyword>
<evidence type="ECO:0000259" key="4">
    <source>
        <dbReference type="PROSITE" id="PS01124"/>
    </source>
</evidence>
<dbReference type="Proteomes" id="UP000254875">
    <property type="component" value="Unassembled WGS sequence"/>
</dbReference>
<keyword evidence="2 5" id="KW-0238">DNA-binding</keyword>
<name>A0A370N3A8_9BURK</name>
<sequence>MSKRCPGNVISGSNSSQVFVTGLFCLLGGVTGKGGTVVKTYCITGEDSASAKIEEWLHLLGELFVRLEYVPTDVSADKELAAQIESRTFSDLYLHQVASTRQSLMRTPQRAKDSEGEFFLVAMQVSGVGEVKQDGRRAALAPGDFVIYDTTRAYNLDFSAKFQQLVVSVPREHLKTHVPGAENLTACKISGQRPVARLLSTMVSGLPLAIDDSLPDTHTLVSKAVLDLIVANLRSLPEFSEPSSTKLKRYNEKRIKSYVRENLADSGLTVAKIAEALDMSVSSLYRAFEGQAASVAEMIWQERLTAARTALQDRSCAGKSIKEIAFDWGFSDPAHFSRAFRQHFGTTPREFRTAALLG</sequence>
<dbReference type="Pfam" id="PF12833">
    <property type="entry name" value="HTH_18"/>
    <property type="match status" value="1"/>
</dbReference>
<proteinExistence type="predicted"/>
<reference evidence="6" key="1">
    <citation type="submission" date="2018-05" db="EMBL/GenBank/DDBJ databases">
        <authorList>
            <person name="Feng T."/>
        </authorList>
    </citation>
    <scope>NUCLEOTIDE SEQUENCE [LARGE SCALE GENOMIC DNA]</scope>
    <source>
        <strain evidence="6">S27</strain>
    </source>
</reference>
<dbReference type="GO" id="GO:0003700">
    <property type="term" value="F:DNA-binding transcription factor activity"/>
    <property type="evidence" value="ECO:0007669"/>
    <property type="project" value="InterPro"/>
</dbReference>
<dbReference type="OrthoDB" id="9178898at2"/>
<dbReference type="SMART" id="SM00342">
    <property type="entry name" value="HTH_ARAC"/>
    <property type="match status" value="1"/>
</dbReference>
<dbReference type="InterPro" id="IPR035418">
    <property type="entry name" value="AraC-bd_2"/>
</dbReference>
<dbReference type="PANTHER" id="PTHR46796">
    <property type="entry name" value="HTH-TYPE TRANSCRIPTIONAL ACTIVATOR RHAS-RELATED"/>
    <property type="match status" value="1"/>
</dbReference>
<dbReference type="PROSITE" id="PS00041">
    <property type="entry name" value="HTH_ARAC_FAMILY_1"/>
    <property type="match status" value="1"/>
</dbReference>
<dbReference type="Pfam" id="PF14525">
    <property type="entry name" value="AraC_binding_2"/>
    <property type="match status" value="1"/>
</dbReference>
<evidence type="ECO:0000256" key="2">
    <source>
        <dbReference type="ARBA" id="ARBA00023125"/>
    </source>
</evidence>
<dbReference type="InterPro" id="IPR009057">
    <property type="entry name" value="Homeodomain-like_sf"/>
</dbReference>
<dbReference type="InterPro" id="IPR050204">
    <property type="entry name" value="AraC_XylS_family_regulators"/>
</dbReference>
<protein>
    <submittedName>
        <fullName evidence="5">DNA-binding protein</fullName>
    </submittedName>
</protein>
<evidence type="ECO:0000313" key="6">
    <source>
        <dbReference type="Proteomes" id="UP000254875"/>
    </source>
</evidence>
<dbReference type="InterPro" id="IPR018060">
    <property type="entry name" value="HTH_AraC"/>
</dbReference>
<evidence type="ECO:0000256" key="1">
    <source>
        <dbReference type="ARBA" id="ARBA00023015"/>
    </source>
</evidence>
<dbReference type="GO" id="GO:0043565">
    <property type="term" value="F:sequence-specific DNA binding"/>
    <property type="evidence" value="ECO:0007669"/>
    <property type="project" value="InterPro"/>
</dbReference>
<feature type="domain" description="HTH araC/xylS-type" evidence="4">
    <location>
        <begin position="253"/>
        <end position="354"/>
    </location>
</feature>
<dbReference type="EMBL" id="QHKS01000017">
    <property type="protein sequence ID" value="RDK00120.1"/>
    <property type="molecule type" value="Genomic_DNA"/>
</dbReference>
<keyword evidence="3" id="KW-0804">Transcription</keyword>
<dbReference type="RefSeq" id="WP_115104705.1">
    <property type="nucleotide sequence ID" value="NZ_QHKS01000017.1"/>
</dbReference>
<accession>A0A370N3A8</accession>
<dbReference type="AlphaFoldDB" id="A0A370N3A8"/>
<dbReference type="InterPro" id="IPR018062">
    <property type="entry name" value="HTH_AraC-typ_CS"/>
</dbReference>
<dbReference type="PRINTS" id="PR00032">
    <property type="entry name" value="HTHARAC"/>
</dbReference>
<keyword evidence="1" id="KW-0805">Transcription regulation</keyword>
<dbReference type="SUPFAM" id="SSF46689">
    <property type="entry name" value="Homeodomain-like"/>
    <property type="match status" value="1"/>
</dbReference>
<dbReference type="InterPro" id="IPR020449">
    <property type="entry name" value="Tscrpt_reg_AraC-type_HTH"/>
</dbReference>